<dbReference type="Pfam" id="PF13180">
    <property type="entry name" value="PDZ_2"/>
    <property type="match status" value="1"/>
</dbReference>
<dbReference type="Gene3D" id="2.30.42.10">
    <property type="match status" value="1"/>
</dbReference>
<evidence type="ECO:0000313" key="3">
    <source>
        <dbReference type="Proteomes" id="UP000501812"/>
    </source>
</evidence>
<dbReference type="AlphaFoldDB" id="A0A858RS75"/>
<dbReference type="KEGG" id="luo:HHL09_24440"/>
<dbReference type="RefSeq" id="WP_169457280.1">
    <property type="nucleotide sequence ID" value="NZ_CP051774.1"/>
</dbReference>
<feature type="domain" description="PDZ" evidence="1">
    <location>
        <begin position="60"/>
        <end position="142"/>
    </location>
</feature>
<reference evidence="2 3" key="1">
    <citation type="submission" date="2020-04" db="EMBL/GenBank/DDBJ databases">
        <title>Luteolibacter sp. G-1-1-1 isolated from soil.</title>
        <authorList>
            <person name="Dahal R.H."/>
        </authorList>
    </citation>
    <scope>NUCLEOTIDE SEQUENCE [LARGE SCALE GENOMIC DNA]</scope>
    <source>
        <strain evidence="2 3">G-1-1-1</strain>
    </source>
</reference>
<keyword evidence="3" id="KW-1185">Reference proteome</keyword>
<organism evidence="2 3">
    <name type="scientific">Luteolibacter luteus</name>
    <dbReference type="NCBI Taxonomy" id="2728835"/>
    <lineage>
        <taxon>Bacteria</taxon>
        <taxon>Pseudomonadati</taxon>
        <taxon>Verrucomicrobiota</taxon>
        <taxon>Verrucomicrobiia</taxon>
        <taxon>Verrucomicrobiales</taxon>
        <taxon>Verrucomicrobiaceae</taxon>
        <taxon>Luteolibacter</taxon>
    </lineage>
</organism>
<proteinExistence type="predicted"/>
<dbReference type="SUPFAM" id="SSF50156">
    <property type="entry name" value="PDZ domain-like"/>
    <property type="match status" value="1"/>
</dbReference>
<dbReference type="Proteomes" id="UP000501812">
    <property type="component" value="Chromosome"/>
</dbReference>
<dbReference type="EMBL" id="CP051774">
    <property type="protein sequence ID" value="QJE98793.1"/>
    <property type="molecule type" value="Genomic_DNA"/>
</dbReference>
<dbReference type="InterPro" id="IPR036034">
    <property type="entry name" value="PDZ_sf"/>
</dbReference>
<protein>
    <submittedName>
        <fullName evidence="2">PDZ domain-containing protein</fullName>
    </submittedName>
</protein>
<evidence type="ECO:0000259" key="1">
    <source>
        <dbReference type="SMART" id="SM00228"/>
    </source>
</evidence>
<dbReference type="InterPro" id="IPR001478">
    <property type="entry name" value="PDZ"/>
</dbReference>
<evidence type="ECO:0000313" key="2">
    <source>
        <dbReference type="EMBL" id="QJE98793.1"/>
    </source>
</evidence>
<dbReference type="SMART" id="SM00228">
    <property type="entry name" value="PDZ"/>
    <property type="match status" value="1"/>
</dbReference>
<accession>A0A858RS75</accession>
<sequence length="327" mass="34490">MSLAATAFAIEAPDSAAPIPPQVSPEEAAAPPVEIPHADAVEIPVRPAQGEARAEAAAHGYLGVGGSKLPALVGEHLKLAEGEGVVVRTLDPDGPAAKAGIAQNDIITKVAGKAVGSHDDLRASVAGLKPGEEVAIDFIHRGESKNVSVALGATPAQPGAVAGAEVKPLDNLMMNGMPPDQLKRMREAIEQNMKAFEALDGEDVNAGALMGEGIHKRVQQMLQGMQMPEMPDVGQFEKGGLEMNGTSSSSIRMLDENGSVELKSQDGNKHVRVFDKDGKVEWEGPYDTAADKEAVPKDVRERIDRLNIDMDFKGNGLRLRMAPRGAR</sequence>
<name>A0A858RS75_9BACT</name>
<gene>
    <name evidence="2" type="ORF">HHL09_24440</name>
</gene>